<organism evidence="13 14">
    <name type="scientific">Arboricoccus pini</name>
    <dbReference type="NCBI Taxonomy" id="1963835"/>
    <lineage>
        <taxon>Bacteria</taxon>
        <taxon>Pseudomonadati</taxon>
        <taxon>Pseudomonadota</taxon>
        <taxon>Alphaproteobacteria</taxon>
        <taxon>Geminicoccales</taxon>
        <taxon>Geminicoccaceae</taxon>
        <taxon>Arboricoccus</taxon>
    </lineage>
</organism>
<dbReference type="NCBIfam" id="TIGR00147">
    <property type="entry name" value="YegS/Rv2252/BmrU family lipid kinase"/>
    <property type="match status" value="1"/>
</dbReference>
<reference evidence="13 14" key="1">
    <citation type="submission" date="2017-06" db="EMBL/GenBank/DDBJ databases">
        <authorList>
            <person name="Kim H.J."/>
            <person name="Triplett B.A."/>
        </authorList>
    </citation>
    <scope>NUCLEOTIDE SEQUENCE [LARGE SCALE GENOMIC DNA]</scope>
    <source>
        <strain evidence="13 14">B29T1</strain>
    </source>
</reference>
<keyword evidence="3" id="KW-0808">Transferase</keyword>
<dbReference type="GO" id="GO:0005524">
    <property type="term" value="F:ATP binding"/>
    <property type="evidence" value="ECO:0007669"/>
    <property type="project" value="UniProtKB-KW"/>
</dbReference>
<name>A0A212R6Z2_9PROT</name>
<dbReference type="AlphaFoldDB" id="A0A212R6Z2"/>
<dbReference type="InterPro" id="IPR005218">
    <property type="entry name" value="Diacylglycerol/lipid_kinase"/>
</dbReference>
<dbReference type="EMBL" id="FYEH01000006">
    <property type="protein sequence ID" value="SNB67885.1"/>
    <property type="molecule type" value="Genomic_DNA"/>
</dbReference>
<evidence type="ECO:0000313" key="13">
    <source>
        <dbReference type="EMBL" id="SNB67885.1"/>
    </source>
</evidence>
<feature type="domain" description="DAGKc" evidence="12">
    <location>
        <begin position="25"/>
        <end position="156"/>
    </location>
</feature>
<dbReference type="GO" id="GO:0046872">
    <property type="term" value="F:metal ion binding"/>
    <property type="evidence" value="ECO:0007669"/>
    <property type="project" value="UniProtKB-KW"/>
</dbReference>
<dbReference type="InterPro" id="IPR016064">
    <property type="entry name" value="NAD/diacylglycerol_kinase_sf"/>
</dbReference>
<dbReference type="SUPFAM" id="SSF111331">
    <property type="entry name" value="NAD kinase/diacylglycerol kinase-like"/>
    <property type="match status" value="1"/>
</dbReference>
<dbReference type="GO" id="GO:0005886">
    <property type="term" value="C:plasma membrane"/>
    <property type="evidence" value="ECO:0007669"/>
    <property type="project" value="TreeGrafter"/>
</dbReference>
<dbReference type="InterPro" id="IPR045540">
    <property type="entry name" value="YegS/DAGK_C"/>
</dbReference>
<dbReference type="Gene3D" id="2.60.200.40">
    <property type="match status" value="1"/>
</dbReference>
<dbReference type="Pfam" id="PF00781">
    <property type="entry name" value="DAGK_cat"/>
    <property type="match status" value="1"/>
</dbReference>
<keyword evidence="14" id="KW-1185">Reference proteome</keyword>
<dbReference type="GO" id="GO:0016301">
    <property type="term" value="F:kinase activity"/>
    <property type="evidence" value="ECO:0007669"/>
    <property type="project" value="UniProtKB-KW"/>
</dbReference>
<dbReference type="PANTHER" id="PTHR12358">
    <property type="entry name" value="SPHINGOSINE KINASE"/>
    <property type="match status" value="1"/>
</dbReference>
<dbReference type="Gene3D" id="3.40.50.10330">
    <property type="entry name" value="Probable inorganic polyphosphate/atp-NAD kinase, domain 1"/>
    <property type="match status" value="1"/>
</dbReference>
<evidence type="ECO:0000256" key="1">
    <source>
        <dbReference type="ARBA" id="ARBA00001946"/>
    </source>
</evidence>
<keyword evidence="6 13" id="KW-0418">Kinase</keyword>
<sequence length="341" mass="37537">MFSIWRARVRAIVRRVLGLKPKLPKSDRRLRLILNGKSADRADIRLAIEEMRQAGTRVDLAITHRLGDATHLASISTRLCDVVVAAGGDGTIQEVVEGILRVRPTRRPSLALLPAGTANDFATGCQIPRFPPLALQLAASGRSRSIDVLQVRGLDPIGEVADLDMSIAVNVITAAFIDENATEISDELKRLIGGPAYWIAGILRTLHLRPRRIEWRSDDARGSDDLVVLTLANGRQTGGGSVVAPSALINDGLMDVRMIRAFEIADFPAVVREVGDPDFPQPRFVIRCRTKRFTLSADEPWNLTLDGEPRTGRRVEVNVLHKPIRLVLPPGAPVRPHRHRP</sequence>
<keyword evidence="4" id="KW-0479">Metal-binding</keyword>
<evidence type="ECO:0000313" key="14">
    <source>
        <dbReference type="Proteomes" id="UP000197065"/>
    </source>
</evidence>
<evidence type="ECO:0000256" key="9">
    <source>
        <dbReference type="ARBA" id="ARBA00023098"/>
    </source>
</evidence>
<evidence type="ECO:0000256" key="3">
    <source>
        <dbReference type="ARBA" id="ARBA00022679"/>
    </source>
</evidence>
<keyword evidence="10" id="KW-0594">Phospholipid biosynthesis</keyword>
<accession>A0A212R6Z2</accession>
<evidence type="ECO:0000256" key="10">
    <source>
        <dbReference type="ARBA" id="ARBA00023209"/>
    </source>
</evidence>
<keyword evidence="8" id="KW-0460">Magnesium</keyword>
<dbReference type="InterPro" id="IPR017438">
    <property type="entry name" value="ATP-NAD_kinase_N"/>
</dbReference>
<keyword evidence="2" id="KW-0444">Lipid biosynthesis</keyword>
<dbReference type="Proteomes" id="UP000197065">
    <property type="component" value="Unassembled WGS sequence"/>
</dbReference>
<keyword evidence="11" id="KW-1208">Phospholipid metabolism</keyword>
<dbReference type="PANTHER" id="PTHR12358:SF106">
    <property type="entry name" value="LIPID KINASE YEGS"/>
    <property type="match status" value="1"/>
</dbReference>
<dbReference type="PROSITE" id="PS50146">
    <property type="entry name" value="DAGK"/>
    <property type="match status" value="1"/>
</dbReference>
<keyword evidence="5" id="KW-0547">Nucleotide-binding</keyword>
<protein>
    <submittedName>
        <fullName evidence="13">Lipid kinase YegS</fullName>
    </submittedName>
</protein>
<evidence type="ECO:0000256" key="6">
    <source>
        <dbReference type="ARBA" id="ARBA00022777"/>
    </source>
</evidence>
<dbReference type="InterPro" id="IPR001206">
    <property type="entry name" value="Diacylglycerol_kinase_cat_dom"/>
</dbReference>
<evidence type="ECO:0000256" key="2">
    <source>
        <dbReference type="ARBA" id="ARBA00022516"/>
    </source>
</evidence>
<dbReference type="GO" id="GO:0008654">
    <property type="term" value="P:phospholipid biosynthetic process"/>
    <property type="evidence" value="ECO:0007669"/>
    <property type="project" value="UniProtKB-KW"/>
</dbReference>
<evidence type="ECO:0000259" key="12">
    <source>
        <dbReference type="PROSITE" id="PS50146"/>
    </source>
</evidence>
<dbReference type="SMART" id="SM00046">
    <property type="entry name" value="DAGKc"/>
    <property type="match status" value="1"/>
</dbReference>
<evidence type="ECO:0000256" key="11">
    <source>
        <dbReference type="ARBA" id="ARBA00023264"/>
    </source>
</evidence>
<keyword evidence="9" id="KW-0443">Lipid metabolism</keyword>
<gene>
    <name evidence="13" type="ORF">SAMN07250955_10684</name>
</gene>
<evidence type="ECO:0000256" key="5">
    <source>
        <dbReference type="ARBA" id="ARBA00022741"/>
    </source>
</evidence>
<evidence type="ECO:0000256" key="4">
    <source>
        <dbReference type="ARBA" id="ARBA00022723"/>
    </source>
</evidence>
<dbReference type="InterPro" id="IPR050187">
    <property type="entry name" value="Lipid_Phosphate_FormReg"/>
</dbReference>
<proteinExistence type="predicted"/>
<evidence type="ECO:0000256" key="8">
    <source>
        <dbReference type="ARBA" id="ARBA00022842"/>
    </source>
</evidence>
<keyword evidence="7" id="KW-0067">ATP-binding</keyword>
<dbReference type="Pfam" id="PF19279">
    <property type="entry name" value="YegS_C"/>
    <property type="match status" value="1"/>
</dbReference>
<evidence type="ECO:0000256" key="7">
    <source>
        <dbReference type="ARBA" id="ARBA00022840"/>
    </source>
</evidence>
<comment type="cofactor">
    <cofactor evidence="1">
        <name>Mg(2+)</name>
        <dbReference type="ChEBI" id="CHEBI:18420"/>
    </cofactor>
</comment>